<evidence type="ECO:0000313" key="1">
    <source>
        <dbReference type="EMBL" id="CAH1392452.1"/>
    </source>
</evidence>
<organism evidence="1 2">
    <name type="scientific">Nezara viridula</name>
    <name type="common">Southern green stink bug</name>
    <name type="synonym">Cimex viridulus</name>
    <dbReference type="NCBI Taxonomy" id="85310"/>
    <lineage>
        <taxon>Eukaryota</taxon>
        <taxon>Metazoa</taxon>
        <taxon>Ecdysozoa</taxon>
        <taxon>Arthropoda</taxon>
        <taxon>Hexapoda</taxon>
        <taxon>Insecta</taxon>
        <taxon>Pterygota</taxon>
        <taxon>Neoptera</taxon>
        <taxon>Paraneoptera</taxon>
        <taxon>Hemiptera</taxon>
        <taxon>Heteroptera</taxon>
        <taxon>Panheteroptera</taxon>
        <taxon>Pentatomomorpha</taxon>
        <taxon>Pentatomoidea</taxon>
        <taxon>Pentatomidae</taxon>
        <taxon>Pentatominae</taxon>
        <taxon>Nezara</taxon>
    </lineage>
</organism>
<reference evidence="1" key="1">
    <citation type="submission" date="2022-01" db="EMBL/GenBank/DDBJ databases">
        <authorList>
            <person name="King R."/>
        </authorList>
    </citation>
    <scope>NUCLEOTIDE SEQUENCE</scope>
</reference>
<name>A0A9P0E511_NEZVI</name>
<protein>
    <submittedName>
        <fullName evidence="1">Uncharacterized protein</fullName>
    </submittedName>
</protein>
<keyword evidence="2" id="KW-1185">Reference proteome</keyword>
<gene>
    <name evidence="1" type="ORF">NEZAVI_LOCUS3265</name>
</gene>
<sequence length="97" mass="10825">MILCLLEAIGFSSNIPLQLTRLGQLCCKRTFQSSSLIGPQEALISTNYIIGFGPNWRGWHATEHTLTWKASNNLWSEQLSAFLKKCCVLLLMTGHGD</sequence>
<dbReference type="AlphaFoldDB" id="A0A9P0E511"/>
<dbReference type="Proteomes" id="UP001152798">
    <property type="component" value="Chromosome 1"/>
</dbReference>
<proteinExistence type="predicted"/>
<evidence type="ECO:0000313" key="2">
    <source>
        <dbReference type="Proteomes" id="UP001152798"/>
    </source>
</evidence>
<dbReference type="EMBL" id="OV725077">
    <property type="protein sequence ID" value="CAH1392452.1"/>
    <property type="molecule type" value="Genomic_DNA"/>
</dbReference>
<accession>A0A9P0E511</accession>